<dbReference type="GO" id="GO:0004721">
    <property type="term" value="F:phosphoprotein phosphatase activity"/>
    <property type="evidence" value="ECO:0007669"/>
    <property type="project" value="UniProtKB-KW"/>
</dbReference>
<dbReference type="Proteomes" id="UP000008983">
    <property type="component" value="Unassembled WGS sequence"/>
</dbReference>
<proteinExistence type="predicted"/>
<dbReference type="GO" id="GO:0016314">
    <property type="term" value="F:phosphatidylinositol-3,4,5-trisphosphate 3-phosphatase activity"/>
    <property type="evidence" value="ECO:0007669"/>
    <property type="project" value="UniProtKB-EC"/>
</dbReference>
<feature type="non-terminal residue" evidence="5">
    <location>
        <position position="1"/>
    </location>
</feature>
<keyword evidence="6" id="KW-1185">Reference proteome</keyword>
<dbReference type="InterPro" id="IPR000340">
    <property type="entry name" value="Dual-sp_phosphatase_cat-dom"/>
</dbReference>
<dbReference type="EC" id="3.1.3.67" evidence="5"/>
<dbReference type="InterPro" id="IPR016130">
    <property type="entry name" value="Tyr_Pase_AS"/>
</dbReference>
<sequence length="233" mass="27160">KLKNKQIKNIQTKTQTKLNEIKKKQHFFKGEFEKKSKFLCMFCGGKNCPKENYLKNPNINAIEGLHSDWINNDILAMQRPSSRIIKDFNLIQQFKNNKIKAVFNLQLPGEHPYCGDNLNINSGFTYSIEEFTDNNIYFFNYGWTDMTVTNPTYMMKIMSSIDFIISQGYKISVHCHAGTGRTGLVIASWLIFNEGMSYEQARNLFKQKRKGGLGKNIQKIFLKEFQECLFKFL</sequence>
<reference evidence="5 6" key="1">
    <citation type="submission" date="2011-07" db="EMBL/GenBank/DDBJ databases">
        <authorList>
            <person name="Coyne R."/>
            <person name="Brami D."/>
            <person name="Johnson J."/>
            <person name="Hostetler J."/>
            <person name="Hannick L."/>
            <person name="Clark T."/>
            <person name="Cassidy-Hanley D."/>
            <person name="Inman J."/>
        </authorList>
    </citation>
    <scope>NUCLEOTIDE SEQUENCE [LARGE SCALE GENOMIC DNA]</scope>
    <source>
        <strain evidence="5 6">G5</strain>
    </source>
</reference>
<dbReference type="FunFam" id="3.90.190.10:FF:000157">
    <property type="entry name" value="Protein-tyrosine phosphatase"/>
    <property type="match status" value="1"/>
</dbReference>
<dbReference type="AlphaFoldDB" id="G0QLS5"/>
<name>G0QLS5_ICHMU</name>
<dbReference type="InterPro" id="IPR020422">
    <property type="entry name" value="TYR_PHOSPHATASE_DUAL_dom"/>
</dbReference>
<dbReference type="PROSITE" id="PS50054">
    <property type="entry name" value="TYR_PHOSPHATASE_DUAL"/>
    <property type="match status" value="1"/>
</dbReference>
<dbReference type="OrthoDB" id="2017893at2759"/>
<dbReference type="InterPro" id="IPR029021">
    <property type="entry name" value="Prot-tyrosine_phosphatase-like"/>
</dbReference>
<dbReference type="SUPFAM" id="SSF52799">
    <property type="entry name" value="(Phosphotyrosine protein) phosphatases II"/>
    <property type="match status" value="1"/>
</dbReference>
<dbReference type="InterPro" id="IPR050561">
    <property type="entry name" value="PTP"/>
</dbReference>
<accession>G0QLS5</accession>
<dbReference type="eggNOG" id="KOG1720">
    <property type="taxonomic scope" value="Eukaryota"/>
</dbReference>
<evidence type="ECO:0000256" key="1">
    <source>
        <dbReference type="ARBA" id="ARBA00022801"/>
    </source>
</evidence>
<dbReference type="PROSITE" id="PS50056">
    <property type="entry name" value="TYR_PHOSPHATASE_2"/>
    <property type="match status" value="1"/>
</dbReference>
<dbReference type="Pfam" id="PF00782">
    <property type="entry name" value="DSPc"/>
    <property type="match status" value="1"/>
</dbReference>
<dbReference type="Gene3D" id="3.90.190.10">
    <property type="entry name" value="Protein tyrosine phosphatase superfamily"/>
    <property type="match status" value="1"/>
</dbReference>
<dbReference type="PANTHER" id="PTHR23339">
    <property type="entry name" value="TYROSINE SPECIFIC PROTEIN PHOSPHATASE AND DUAL SPECIFICITY PROTEIN PHOSPHATASE"/>
    <property type="match status" value="1"/>
</dbReference>
<keyword evidence="1 5" id="KW-0378">Hydrolase</keyword>
<evidence type="ECO:0000259" key="4">
    <source>
        <dbReference type="PROSITE" id="PS50056"/>
    </source>
</evidence>
<evidence type="ECO:0000313" key="5">
    <source>
        <dbReference type="EMBL" id="EGR33826.1"/>
    </source>
</evidence>
<organism evidence="5 6">
    <name type="scientific">Ichthyophthirius multifiliis</name>
    <name type="common">White spot disease agent</name>
    <name type="synonym">Ich</name>
    <dbReference type="NCBI Taxonomy" id="5932"/>
    <lineage>
        <taxon>Eukaryota</taxon>
        <taxon>Sar</taxon>
        <taxon>Alveolata</taxon>
        <taxon>Ciliophora</taxon>
        <taxon>Intramacronucleata</taxon>
        <taxon>Oligohymenophorea</taxon>
        <taxon>Hymenostomatida</taxon>
        <taxon>Ophryoglenina</taxon>
        <taxon>Ichthyophthirius</taxon>
    </lineage>
</organism>
<evidence type="ECO:0000256" key="2">
    <source>
        <dbReference type="ARBA" id="ARBA00022912"/>
    </source>
</evidence>
<evidence type="ECO:0000259" key="3">
    <source>
        <dbReference type="PROSITE" id="PS50054"/>
    </source>
</evidence>
<dbReference type="InParanoid" id="G0QLS5"/>
<dbReference type="PROSITE" id="PS00383">
    <property type="entry name" value="TYR_PHOSPHATASE_1"/>
    <property type="match status" value="1"/>
</dbReference>
<feature type="domain" description="Tyrosine specific protein phosphatases" evidence="4">
    <location>
        <begin position="155"/>
        <end position="220"/>
    </location>
</feature>
<evidence type="ECO:0000313" key="6">
    <source>
        <dbReference type="Proteomes" id="UP000008983"/>
    </source>
</evidence>
<keyword evidence="2" id="KW-0904">Protein phosphatase</keyword>
<feature type="domain" description="Tyrosine-protein phosphatase" evidence="3">
    <location>
        <begin position="65"/>
        <end position="233"/>
    </location>
</feature>
<dbReference type="SMART" id="SM00195">
    <property type="entry name" value="DSPc"/>
    <property type="match status" value="1"/>
</dbReference>
<gene>
    <name evidence="5" type="ORF">IMG5_035760</name>
</gene>
<dbReference type="RefSeq" id="XP_004039050.1">
    <property type="nucleotide sequence ID" value="XM_004039002.1"/>
</dbReference>
<dbReference type="InterPro" id="IPR000387">
    <property type="entry name" value="Tyr_Pase_dom"/>
</dbReference>
<dbReference type="EMBL" id="GL983302">
    <property type="protein sequence ID" value="EGR33826.1"/>
    <property type="molecule type" value="Genomic_DNA"/>
</dbReference>
<dbReference type="GeneID" id="14910017"/>
<protein>
    <submittedName>
        <fullName evidence="5">Protein tyrosine phosphatase domain protein 1 protein</fullName>
        <ecNumber evidence="5">3.1.3.67</ecNumber>
    </submittedName>
</protein>
<dbReference type="STRING" id="857967.G0QLS5"/>